<proteinExistence type="predicted"/>
<protein>
    <submittedName>
        <fullName evidence="2">Uncharacterized protein</fullName>
    </submittedName>
</protein>
<sequence>MTTPPNHAQALRQRAGASIINGPRPTYTQFKGFPERERWTIYELAKAGRRYLEDKGFVMDEPYDAFVRRVTWELDL</sequence>
<keyword evidence="3" id="KW-1185">Reference proteome</keyword>
<evidence type="ECO:0000313" key="3">
    <source>
        <dbReference type="Proteomes" id="UP001064504"/>
    </source>
</evidence>
<dbReference type="Proteomes" id="UP001064504">
    <property type="component" value="Chromosome"/>
</dbReference>
<evidence type="ECO:0000313" key="2">
    <source>
        <dbReference type="EMBL" id="UXH41229.1"/>
    </source>
</evidence>
<dbReference type="EMBL" id="CP104557">
    <property type="protein sequence ID" value="UXH41229.1"/>
    <property type="molecule type" value="Genomic_DNA"/>
</dbReference>
<organism evidence="2 3">
    <name type="scientific">Pseudomonas promysalinigenes</name>
    <dbReference type="NCBI Taxonomy" id="485898"/>
    <lineage>
        <taxon>Bacteria</taxon>
        <taxon>Pseudomonadati</taxon>
        <taxon>Pseudomonadota</taxon>
        <taxon>Gammaproteobacteria</taxon>
        <taxon>Pseudomonadales</taxon>
        <taxon>Pseudomonadaceae</taxon>
        <taxon>Pseudomonas</taxon>
    </lineage>
</organism>
<feature type="region of interest" description="Disordered" evidence="1">
    <location>
        <begin position="1"/>
        <end position="27"/>
    </location>
</feature>
<evidence type="ECO:0000256" key="1">
    <source>
        <dbReference type="SAM" id="MobiDB-lite"/>
    </source>
</evidence>
<accession>A0ABY6ASZ8</accession>
<reference evidence="2" key="1">
    <citation type="submission" date="2022-09" db="EMBL/GenBank/DDBJ databases">
        <title>Complete genome sequence of Pseudomonas promysalinigenes strain RL-WG26, a newly isolated PGPR with the potential for plant salinity stress alleviation.</title>
        <authorList>
            <person name="Ren L."/>
            <person name="Wang G."/>
            <person name="Hu H."/>
        </authorList>
    </citation>
    <scope>NUCLEOTIDE SEQUENCE</scope>
    <source>
        <strain evidence="2">RL-WG26</strain>
    </source>
</reference>
<dbReference type="RefSeq" id="WP_060478840.1">
    <property type="nucleotide sequence ID" value="NZ_CP104557.1"/>
</dbReference>
<gene>
    <name evidence="2" type="ORF">N5C08_06725</name>
</gene>
<name>A0ABY6ASZ8_9PSED</name>